<evidence type="ECO:0000313" key="7">
    <source>
        <dbReference type="Proteomes" id="UP000305109"/>
    </source>
</evidence>
<dbReference type="InterPro" id="IPR035418">
    <property type="entry name" value="AraC-bd_2"/>
</dbReference>
<proteinExistence type="predicted"/>
<dbReference type="SUPFAM" id="SSF46689">
    <property type="entry name" value="Homeodomain-like"/>
    <property type="match status" value="2"/>
</dbReference>
<dbReference type="Proteomes" id="UP000305109">
    <property type="component" value="Unassembled WGS sequence"/>
</dbReference>
<evidence type="ECO:0000313" key="6">
    <source>
        <dbReference type="EMBL" id="TJZ77899.1"/>
    </source>
</evidence>
<feature type="compositionally biased region" description="Basic residues" evidence="4">
    <location>
        <begin position="7"/>
        <end position="28"/>
    </location>
</feature>
<keyword evidence="1" id="KW-0805">Transcription regulation</keyword>
<feature type="domain" description="HTH araC/xylS-type" evidence="5">
    <location>
        <begin position="334"/>
        <end position="435"/>
    </location>
</feature>
<dbReference type="PROSITE" id="PS00041">
    <property type="entry name" value="HTH_ARAC_FAMILY_1"/>
    <property type="match status" value="1"/>
</dbReference>
<organism evidence="6 7">
    <name type="scientific">Rhodococcus oryzae</name>
    <dbReference type="NCBI Taxonomy" id="2571143"/>
    <lineage>
        <taxon>Bacteria</taxon>
        <taxon>Bacillati</taxon>
        <taxon>Actinomycetota</taxon>
        <taxon>Actinomycetes</taxon>
        <taxon>Mycobacteriales</taxon>
        <taxon>Nocardiaceae</taxon>
        <taxon>Rhodococcus</taxon>
    </lineage>
</organism>
<evidence type="ECO:0000256" key="2">
    <source>
        <dbReference type="ARBA" id="ARBA00023125"/>
    </source>
</evidence>
<evidence type="ECO:0000256" key="4">
    <source>
        <dbReference type="SAM" id="MobiDB-lite"/>
    </source>
</evidence>
<dbReference type="SMART" id="SM00342">
    <property type="entry name" value="HTH_ARAC"/>
    <property type="match status" value="1"/>
</dbReference>
<keyword evidence="2" id="KW-0238">DNA-binding</keyword>
<comment type="caution">
    <text evidence="6">The sequence shown here is derived from an EMBL/GenBank/DDBJ whole genome shotgun (WGS) entry which is preliminary data.</text>
</comment>
<dbReference type="Gene3D" id="1.10.10.60">
    <property type="entry name" value="Homeodomain-like"/>
    <property type="match status" value="1"/>
</dbReference>
<dbReference type="PANTHER" id="PTHR46796:SF12">
    <property type="entry name" value="HTH-TYPE DNA-BINDING TRANSCRIPTIONAL ACTIVATOR EUTR"/>
    <property type="match status" value="1"/>
</dbReference>
<evidence type="ECO:0000256" key="1">
    <source>
        <dbReference type="ARBA" id="ARBA00023015"/>
    </source>
</evidence>
<dbReference type="InterPro" id="IPR018060">
    <property type="entry name" value="HTH_AraC"/>
</dbReference>
<dbReference type="InterPro" id="IPR018062">
    <property type="entry name" value="HTH_AraC-typ_CS"/>
</dbReference>
<keyword evidence="3" id="KW-0804">Transcription</keyword>
<name>A0ABY2RJP6_9NOCA</name>
<evidence type="ECO:0000259" key="5">
    <source>
        <dbReference type="PROSITE" id="PS01124"/>
    </source>
</evidence>
<gene>
    <name evidence="6" type="ORF">FCG67_12630</name>
</gene>
<dbReference type="Pfam" id="PF14525">
    <property type="entry name" value="AraC_binding_2"/>
    <property type="match status" value="1"/>
</dbReference>
<feature type="region of interest" description="Disordered" evidence="4">
    <location>
        <begin position="1"/>
        <end position="52"/>
    </location>
</feature>
<evidence type="ECO:0000256" key="3">
    <source>
        <dbReference type="ARBA" id="ARBA00023163"/>
    </source>
</evidence>
<protein>
    <submittedName>
        <fullName evidence="6">AraC family transcriptional regulator</fullName>
    </submittedName>
</protein>
<dbReference type="Pfam" id="PF12833">
    <property type="entry name" value="HTH_18"/>
    <property type="match status" value="1"/>
</dbReference>
<dbReference type="InterPro" id="IPR050204">
    <property type="entry name" value="AraC_XylS_family_regulators"/>
</dbReference>
<keyword evidence="7" id="KW-1185">Reference proteome</keyword>
<accession>A0ABY2RJP6</accession>
<dbReference type="PANTHER" id="PTHR46796">
    <property type="entry name" value="HTH-TYPE TRANSCRIPTIONAL ACTIVATOR RHAS-RELATED"/>
    <property type="match status" value="1"/>
</dbReference>
<sequence length="436" mass="47617">MPAAGRGVRRPPRRSSRARCRGPTRPPRRSPGSERSRAVGRSSAPAGRYSSRTPRWGLASSIGVIGAAALGRFGQQSRAFGSAAQVGGWPGPRRVAWVWRRKMHDKSPAAGAPEPTRRVLAFHARTLDEARAAVGRNYYPHRLVQLTTDSDLDMSLRTVQLGPVSVGRLSYGADVSIDLGELESAYHVSIPMSGGIESEAGGESDVVTRGRASIYLPHRSTRITRWSADCVVYGIKFDRAYLESELRALLGRPVGKPVTFDPVLDLSSKSGASWLALVRTLATELDDDSSLLYNELVSSRLVDAVTTGLLLTAAHDSRELLDSPAHAARPRTISRAIDAIHAHPEEPWTVSGLAMLVGVSVRTLQDGFQRYVGVSPLAYLRDVRLERAHEDLIQADPSDVAVTDVAYRWGFQHLGRFALEYRKRYGQPPSKTLTTT</sequence>
<dbReference type="EMBL" id="SUMD01000005">
    <property type="protein sequence ID" value="TJZ77899.1"/>
    <property type="molecule type" value="Genomic_DNA"/>
</dbReference>
<dbReference type="InterPro" id="IPR009057">
    <property type="entry name" value="Homeodomain-like_sf"/>
</dbReference>
<reference evidence="6 7" key="1">
    <citation type="submission" date="2019-04" db="EMBL/GenBank/DDBJ databases">
        <title>Rhodococcus oryzae sp. nov., a novel actinomycete isolated from rhizosphere soil of rice (Oryza sativa L.).</title>
        <authorList>
            <person name="Li C."/>
        </authorList>
    </citation>
    <scope>NUCLEOTIDE SEQUENCE [LARGE SCALE GENOMIC DNA]</scope>
    <source>
        <strain evidence="6 7">NEAU-CX67</strain>
    </source>
</reference>
<dbReference type="PROSITE" id="PS01124">
    <property type="entry name" value="HTH_ARAC_FAMILY_2"/>
    <property type="match status" value="1"/>
</dbReference>